<keyword evidence="3" id="KW-1185">Reference proteome</keyword>
<dbReference type="Proteomes" id="UP000241436">
    <property type="component" value="Unassembled WGS sequence"/>
</dbReference>
<accession>A0A2T4TZK9</accession>
<organism evidence="2 3">
    <name type="scientific">Candidatus Methylomirabilis limnetica</name>
    <dbReference type="NCBI Taxonomy" id="2033718"/>
    <lineage>
        <taxon>Bacteria</taxon>
        <taxon>Candidatus Methylomirabilota</taxon>
        <taxon>Candidatus Methylomirabilia</taxon>
        <taxon>Candidatus Methylomirabilales</taxon>
        <taxon>Candidatus Methylomirabilaceae</taxon>
        <taxon>Candidatus Methylomirabilis</taxon>
    </lineage>
</organism>
<keyword evidence="1" id="KW-0175">Coiled coil</keyword>
<dbReference type="PROSITE" id="PS51257">
    <property type="entry name" value="PROKAR_LIPOPROTEIN"/>
    <property type="match status" value="1"/>
</dbReference>
<evidence type="ECO:0000313" key="3">
    <source>
        <dbReference type="Proteomes" id="UP000241436"/>
    </source>
</evidence>
<evidence type="ECO:0000313" key="2">
    <source>
        <dbReference type="EMBL" id="PTL36550.1"/>
    </source>
</evidence>
<evidence type="ECO:0000256" key="1">
    <source>
        <dbReference type="SAM" id="Coils"/>
    </source>
</evidence>
<dbReference type="AlphaFoldDB" id="A0A2T4TZK9"/>
<feature type="coiled-coil region" evidence="1">
    <location>
        <begin position="23"/>
        <end position="78"/>
    </location>
</feature>
<dbReference type="Gene3D" id="1.20.5.1700">
    <property type="match status" value="1"/>
</dbReference>
<sequence>MQLRSRYLGSLALVVGLLVAGCGEEVKKENEQLKGQMTILQKENADLKAGAVTVKGDNEAMKKELDEMKAQMQLMEEQMKAKGKPAKK</sequence>
<proteinExistence type="predicted"/>
<comment type="caution">
    <text evidence="2">The sequence shown here is derived from an EMBL/GenBank/DDBJ whole genome shotgun (WGS) entry which is preliminary data.</text>
</comment>
<protein>
    <submittedName>
        <fullName evidence="2">Uncharacterized protein</fullName>
    </submittedName>
</protein>
<name>A0A2T4TZK9_9BACT</name>
<reference evidence="2 3" key="1">
    <citation type="submission" date="2017-09" db="EMBL/GenBank/DDBJ databases">
        <title>Bloom of a denitrifying methanotroph, Candidatus Methylomirabilis limnetica, in a deep stratified lake.</title>
        <authorList>
            <person name="Graf J.S."/>
            <person name="Marchant H.K."/>
            <person name="Tienken D."/>
            <person name="Hach P.F."/>
            <person name="Brand A."/>
            <person name="Schubert C.J."/>
            <person name="Kuypers M.M."/>
            <person name="Milucka J."/>
        </authorList>
    </citation>
    <scope>NUCLEOTIDE SEQUENCE [LARGE SCALE GENOMIC DNA]</scope>
    <source>
        <strain evidence="2 3">Zug</strain>
    </source>
</reference>
<dbReference type="EMBL" id="NVQC01000015">
    <property type="protein sequence ID" value="PTL36550.1"/>
    <property type="molecule type" value="Genomic_DNA"/>
</dbReference>
<reference evidence="3" key="2">
    <citation type="journal article" date="2018" name="Environ. Microbiol.">
        <title>Bloom of a denitrifying methanotroph, 'Candidatus Methylomirabilis limnetica', in a deep stratified lake.</title>
        <authorList>
            <person name="Graf J.S."/>
            <person name="Mayr M.J."/>
            <person name="Marchant H.K."/>
            <person name="Tienken D."/>
            <person name="Hach P.F."/>
            <person name="Brand A."/>
            <person name="Schubert C.J."/>
            <person name="Kuypers M.M."/>
            <person name="Milucka J."/>
        </authorList>
    </citation>
    <scope>NUCLEOTIDE SEQUENCE [LARGE SCALE GENOMIC DNA]</scope>
    <source>
        <strain evidence="3">Zug</strain>
    </source>
</reference>
<gene>
    <name evidence="2" type="ORF">CLG94_04160</name>
</gene>